<evidence type="ECO:0000256" key="2">
    <source>
        <dbReference type="ARBA" id="ARBA00004496"/>
    </source>
</evidence>
<keyword evidence="11" id="KW-0969">Cilium</keyword>
<dbReference type="GO" id="GO:0044781">
    <property type="term" value="P:bacterial-type flagellum organization"/>
    <property type="evidence" value="ECO:0007669"/>
    <property type="project" value="UniProtKB-KW"/>
</dbReference>
<evidence type="ECO:0000313" key="11">
    <source>
        <dbReference type="EMBL" id="QRJ65471.1"/>
    </source>
</evidence>
<dbReference type="Proteomes" id="UP000663444">
    <property type="component" value="Chromosome"/>
</dbReference>
<keyword evidence="11" id="KW-0966">Cell projection</keyword>
<keyword evidence="11" id="KW-0282">Flagellum</keyword>
<dbReference type="AlphaFoldDB" id="A0A974SS55"/>
<dbReference type="GO" id="GO:0003774">
    <property type="term" value="F:cytoskeletal motor activity"/>
    <property type="evidence" value="ECO:0007669"/>
    <property type="project" value="InterPro"/>
</dbReference>
<dbReference type="InterPro" id="IPR000563">
    <property type="entry name" value="Flag_FliH"/>
</dbReference>
<organism evidence="11 12">
    <name type="scientific">Azospira restricta</name>
    <dbReference type="NCBI Taxonomy" id="404405"/>
    <lineage>
        <taxon>Bacteria</taxon>
        <taxon>Pseudomonadati</taxon>
        <taxon>Pseudomonadota</taxon>
        <taxon>Betaproteobacteria</taxon>
        <taxon>Rhodocyclales</taxon>
        <taxon>Rhodocyclaceae</taxon>
        <taxon>Azospira</taxon>
    </lineage>
</organism>
<keyword evidence="12" id="KW-1185">Reference proteome</keyword>
<reference evidence="11" key="1">
    <citation type="submission" date="2020-11" db="EMBL/GenBank/DDBJ databases">
        <title>Azospira restricta DSM 18626 genome sequence.</title>
        <authorList>
            <person name="Moe W.M."/>
        </authorList>
    </citation>
    <scope>NUCLEOTIDE SEQUENCE</scope>
    <source>
        <strain evidence="11">DSM 18626</strain>
    </source>
</reference>
<dbReference type="GO" id="GO:0009288">
    <property type="term" value="C:bacterial-type flagellum"/>
    <property type="evidence" value="ECO:0007669"/>
    <property type="project" value="InterPro"/>
</dbReference>
<feature type="domain" description="Flagellar assembly protein FliH/Type III secretion system HrpE" evidence="10">
    <location>
        <begin position="87"/>
        <end position="213"/>
    </location>
</feature>
<accession>A0A974SS55</accession>
<evidence type="ECO:0000259" key="10">
    <source>
        <dbReference type="Pfam" id="PF02108"/>
    </source>
</evidence>
<dbReference type="GO" id="GO:0071973">
    <property type="term" value="P:bacterial-type flagellum-dependent cell motility"/>
    <property type="evidence" value="ECO:0007669"/>
    <property type="project" value="InterPro"/>
</dbReference>
<keyword evidence="7" id="KW-1005">Bacterial flagellum biogenesis</keyword>
<proteinExistence type="inferred from homology"/>
<keyword evidence="6" id="KW-0963">Cytoplasm</keyword>
<dbReference type="PANTHER" id="PTHR34982:SF1">
    <property type="entry name" value="FLAGELLAR ASSEMBLY PROTEIN FLIH"/>
    <property type="match status" value="1"/>
</dbReference>
<dbReference type="GO" id="GO:0005829">
    <property type="term" value="C:cytosol"/>
    <property type="evidence" value="ECO:0007669"/>
    <property type="project" value="TreeGrafter"/>
</dbReference>
<evidence type="ECO:0000256" key="7">
    <source>
        <dbReference type="ARBA" id="ARBA00022795"/>
    </source>
</evidence>
<evidence type="ECO:0000256" key="6">
    <source>
        <dbReference type="ARBA" id="ARBA00022490"/>
    </source>
</evidence>
<evidence type="ECO:0000256" key="9">
    <source>
        <dbReference type="ARBA" id="ARBA00023225"/>
    </source>
</evidence>
<dbReference type="GO" id="GO:0015031">
    <property type="term" value="P:protein transport"/>
    <property type="evidence" value="ECO:0007669"/>
    <property type="project" value="UniProtKB-KW"/>
</dbReference>
<gene>
    <name evidence="11" type="ORF">IWH25_09160</name>
</gene>
<evidence type="ECO:0000256" key="3">
    <source>
        <dbReference type="ARBA" id="ARBA00006602"/>
    </source>
</evidence>
<dbReference type="Pfam" id="PF02108">
    <property type="entry name" value="FliH"/>
    <property type="match status" value="1"/>
</dbReference>
<dbReference type="PANTHER" id="PTHR34982">
    <property type="entry name" value="YOP PROTEINS TRANSLOCATION PROTEIN L"/>
    <property type="match status" value="1"/>
</dbReference>
<dbReference type="EMBL" id="CP064781">
    <property type="protein sequence ID" value="QRJ65471.1"/>
    <property type="molecule type" value="Genomic_DNA"/>
</dbReference>
<name>A0A974SS55_9RHOO</name>
<evidence type="ECO:0000313" key="12">
    <source>
        <dbReference type="Proteomes" id="UP000663444"/>
    </source>
</evidence>
<protein>
    <recommendedName>
        <fullName evidence="4">Flagellar assembly protein FliH</fullName>
    </recommendedName>
</protein>
<evidence type="ECO:0000256" key="4">
    <source>
        <dbReference type="ARBA" id="ARBA00016507"/>
    </source>
</evidence>
<dbReference type="PRINTS" id="PR01003">
    <property type="entry name" value="FLGFLIH"/>
</dbReference>
<dbReference type="KEGG" id="ares:IWH25_09160"/>
<dbReference type="InterPro" id="IPR018035">
    <property type="entry name" value="Flagellar_FliH/T3SS_HrpE"/>
</dbReference>
<comment type="subcellular location">
    <subcellularLocation>
        <location evidence="2">Cytoplasm</location>
    </subcellularLocation>
</comment>
<keyword evidence="8" id="KW-0653">Protein transport</keyword>
<dbReference type="SUPFAM" id="SSF160527">
    <property type="entry name" value="V-type ATPase subunit E-like"/>
    <property type="match status" value="1"/>
</dbReference>
<comment type="function">
    <text evidence="1">Needed for flagellar regrowth and assembly.</text>
</comment>
<sequence>MSSGFIPKEKLSAYERWELGAFDDGKPGGLVPPAGEAPPADEAPAIALPTAEDVERIHNEAYASGHAAGLEAGRAAGHAEGLALAQAEAAQIAALGDNLRQQLQQFDQQVGETLLAVAVEIAAQVLRQSLRVRPELLLPIVREALAAMSLHNGHPALYLNPADAALVRTHLGEQLAHNGWRIIEDGSITAGGCRVEAGASEVDATLETRWRRVLEAIGTSGEWLEPKP</sequence>
<evidence type="ECO:0000256" key="5">
    <source>
        <dbReference type="ARBA" id="ARBA00022448"/>
    </source>
</evidence>
<keyword evidence="9" id="KW-1006">Bacterial flagellum protein export</keyword>
<keyword evidence="5" id="KW-0813">Transport</keyword>
<evidence type="ECO:0000256" key="8">
    <source>
        <dbReference type="ARBA" id="ARBA00022927"/>
    </source>
</evidence>
<dbReference type="RefSeq" id="WP_203389002.1">
    <property type="nucleotide sequence ID" value="NZ_CP064781.1"/>
</dbReference>
<evidence type="ECO:0000256" key="1">
    <source>
        <dbReference type="ARBA" id="ARBA00003041"/>
    </source>
</evidence>
<comment type="similarity">
    <text evidence="3">Belongs to the FliH family.</text>
</comment>
<dbReference type="InterPro" id="IPR051472">
    <property type="entry name" value="T3SS_Stator/FliH"/>
</dbReference>